<keyword evidence="3" id="KW-1185">Reference proteome</keyword>
<proteinExistence type="predicted"/>
<name>A0A7W5V6P4_9ACTN</name>
<dbReference type="Proteomes" id="UP000579945">
    <property type="component" value="Unassembled WGS sequence"/>
</dbReference>
<comment type="caution">
    <text evidence="2">The sequence shown here is derived from an EMBL/GenBank/DDBJ whole genome shotgun (WGS) entry which is preliminary data.</text>
</comment>
<evidence type="ECO:0000313" key="3">
    <source>
        <dbReference type="Proteomes" id="UP000579945"/>
    </source>
</evidence>
<reference evidence="2 3" key="1">
    <citation type="submission" date="2020-08" db="EMBL/GenBank/DDBJ databases">
        <title>Sequencing the genomes of 1000 actinobacteria strains.</title>
        <authorList>
            <person name="Klenk H.-P."/>
        </authorList>
    </citation>
    <scope>NUCLEOTIDE SEQUENCE [LARGE SCALE GENOMIC DNA]</scope>
    <source>
        <strain evidence="2 3">DSM 44320</strain>
    </source>
</reference>
<accession>A0A7W5V6P4</accession>
<dbReference type="EMBL" id="JACIBV010000001">
    <property type="protein sequence ID" value="MBB3728255.1"/>
    <property type="molecule type" value="Genomic_DNA"/>
</dbReference>
<evidence type="ECO:0000256" key="1">
    <source>
        <dbReference type="SAM" id="MobiDB-lite"/>
    </source>
</evidence>
<organism evidence="2 3">
    <name type="scientific">Nonomuraea dietziae</name>
    <dbReference type="NCBI Taxonomy" id="65515"/>
    <lineage>
        <taxon>Bacteria</taxon>
        <taxon>Bacillati</taxon>
        <taxon>Actinomycetota</taxon>
        <taxon>Actinomycetes</taxon>
        <taxon>Streptosporangiales</taxon>
        <taxon>Streptosporangiaceae</taxon>
        <taxon>Nonomuraea</taxon>
    </lineage>
</organism>
<evidence type="ECO:0000313" key="2">
    <source>
        <dbReference type="EMBL" id="MBB3728255.1"/>
    </source>
</evidence>
<dbReference type="AlphaFoldDB" id="A0A7W5V6P4"/>
<sequence length="31" mass="3524">MSERSERVEAARPGHVSERAIRQMRSPEEAA</sequence>
<protein>
    <submittedName>
        <fullName evidence="2">Uncharacterized protein</fullName>
    </submittedName>
</protein>
<gene>
    <name evidence="2" type="ORF">FHR33_004115</name>
</gene>
<feature type="region of interest" description="Disordered" evidence="1">
    <location>
        <begin position="1"/>
        <end position="31"/>
    </location>
</feature>